<feature type="transmembrane region" description="Helical" evidence="4">
    <location>
        <begin position="15"/>
        <end position="38"/>
    </location>
</feature>
<dbReference type="InterPro" id="IPR058790">
    <property type="entry name" value="BSH_CusB"/>
</dbReference>
<dbReference type="InterPro" id="IPR058791">
    <property type="entry name" value="3HB_CusB"/>
</dbReference>
<feature type="domain" description="CusB-like three alpha-helical bundle" evidence="6">
    <location>
        <begin position="200"/>
        <end position="247"/>
    </location>
</feature>
<evidence type="ECO:0000259" key="6">
    <source>
        <dbReference type="Pfam" id="PF25869"/>
    </source>
</evidence>
<dbReference type="SUPFAM" id="SSF111369">
    <property type="entry name" value="HlyD-like secretion proteins"/>
    <property type="match status" value="1"/>
</dbReference>
<dbReference type="Gene3D" id="2.40.30.170">
    <property type="match status" value="1"/>
</dbReference>
<dbReference type="PANTHER" id="PTHR30097:SF15">
    <property type="entry name" value="CATION EFFLUX SYSTEM PROTEIN CUSB"/>
    <property type="match status" value="1"/>
</dbReference>
<dbReference type="Pfam" id="PF19335">
    <property type="entry name" value="HMBD"/>
    <property type="match status" value="1"/>
</dbReference>
<keyword evidence="4" id="KW-0472">Membrane</keyword>
<dbReference type="Pfam" id="PF25869">
    <property type="entry name" value="3HB_CusB"/>
    <property type="match status" value="1"/>
</dbReference>
<feature type="compositionally biased region" description="Polar residues" evidence="3">
    <location>
        <begin position="52"/>
        <end position="61"/>
    </location>
</feature>
<dbReference type="GO" id="GO:0015679">
    <property type="term" value="P:plasma membrane copper ion transport"/>
    <property type="evidence" value="ECO:0007669"/>
    <property type="project" value="TreeGrafter"/>
</dbReference>
<organism evidence="10 11">
    <name type="scientific">Alteromonas macleodii</name>
    <name type="common">Pseudoalteromonas macleodii</name>
    <dbReference type="NCBI Taxonomy" id="28108"/>
    <lineage>
        <taxon>Bacteria</taxon>
        <taxon>Pseudomonadati</taxon>
        <taxon>Pseudomonadota</taxon>
        <taxon>Gammaproteobacteria</taxon>
        <taxon>Alteromonadales</taxon>
        <taxon>Alteromonadaceae</taxon>
        <taxon>Alteromonas/Salinimonas group</taxon>
        <taxon>Alteromonas</taxon>
    </lineage>
</organism>
<dbReference type="Proteomes" id="UP000509458">
    <property type="component" value="Chromosome"/>
</dbReference>
<dbReference type="RefSeq" id="WP_179984282.1">
    <property type="nucleotide sequence ID" value="NZ_LR812090.1"/>
</dbReference>
<dbReference type="FunFam" id="2.40.30.170:FF:000010">
    <property type="entry name" value="Efflux RND transporter periplasmic adaptor subunit"/>
    <property type="match status" value="1"/>
</dbReference>
<feature type="compositionally biased region" description="Basic and acidic residues" evidence="3">
    <location>
        <begin position="582"/>
        <end position="598"/>
    </location>
</feature>
<feature type="region of interest" description="Disordered" evidence="3">
    <location>
        <begin position="43"/>
        <end position="75"/>
    </location>
</feature>
<feature type="region of interest" description="Disordered" evidence="3">
    <location>
        <begin position="540"/>
        <end position="598"/>
    </location>
</feature>
<feature type="domain" description="CusB-like beta-barrel" evidence="8">
    <location>
        <begin position="285"/>
        <end position="363"/>
    </location>
</feature>
<feature type="domain" description="CzcB-like C-terminal circularly permuted SH3-like" evidence="9">
    <location>
        <begin position="373"/>
        <end position="431"/>
    </location>
</feature>
<protein>
    <submittedName>
        <fullName evidence="10">Efflux transporter, RND family, MFP subunit</fullName>
    </submittedName>
</protein>
<dbReference type="GO" id="GO:0016020">
    <property type="term" value="C:membrane"/>
    <property type="evidence" value="ECO:0007669"/>
    <property type="project" value="InterPro"/>
</dbReference>
<dbReference type="Pfam" id="PF25954">
    <property type="entry name" value="Beta-barrel_RND_2"/>
    <property type="match status" value="1"/>
</dbReference>
<gene>
    <name evidence="10" type="ORF">ALFOR1_40386</name>
</gene>
<dbReference type="Gene3D" id="2.40.420.20">
    <property type="match status" value="1"/>
</dbReference>
<evidence type="ECO:0000256" key="4">
    <source>
        <dbReference type="SAM" id="Phobius"/>
    </source>
</evidence>
<dbReference type="Gene3D" id="6.10.140.730">
    <property type="match status" value="1"/>
</dbReference>
<evidence type="ECO:0000256" key="2">
    <source>
        <dbReference type="ARBA" id="ARBA00022448"/>
    </source>
</evidence>
<dbReference type="NCBIfam" id="TIGR01730">
    <property type="entry name" value="RND_mfp"/>
    <property type="match status" value="1"/>
</dbReference>
<accession>A0A6T9Y1P7</accession>
<feature type="compositionally biased region" description="Basic and acidic residues" evidence="3">
    <location>
        <begin position="540"/>
        <end position="554"/>
    </location>
</feature>
<dbReference type="Pfam" id="PF11604">
    <property type="entry name" value="CusF_Ec"/>
    <property type="match status" value="1"/>
</dbReference>
<dbReference type="EMBL" id="LR812090">
    <property type="protein sequence ID" value="CAB9495002.1"/>
    <property type="molecule type" value="Genomic_DNA"/>
</dbReference>
<dbReference type="InterPro" id="IPR021647">
    <property type="entry name" value="CusF_Ec"/>
</dbReference>
<dbReference type="InterPro" id="IPR058792">
    <property type="entry name" value="Beta-barrel_RND_2"/>
</dbReference>
<evidence type="ECO:0000256" key="3">
    <source>
        <dbReference type="SAM" id="MobiDB-lite"/>
    </source>
</evidence>
<dbReference type="InterPro" id="IPR042230">
    <property type="entry name" value="CusF_sf"/>
</dbReference>
<evidence type="ECO:0000256" key="1">
    <source>
        <dbReference type="ARBA" id="ARBA00009477"/>
    </source>
</evidence>
<comment type="similarity">
    <text evidence="1">Belongs to the membrane fusion protein (MFP) (TC 8.A.1) family.</text>
</comment>
<feature type="compositionally biased region" description="Basic and acidic residues" evidence="3">
    <location>
        <begin position="63"/>
        <end position="75"/>
    </location>
</feature>
<dbReference type="GO" id="GO:0060003">
    <property type="term" value="P:copper ion export"/>
    <property type="evidence" value="ECO:0007669"/>
    <property type="project" value="TreeGrafter"/>
</dbReference>
<dbReference type="Pfam" id="PF25975">
    <property type="entry name" value="CzcB_C"/>
    <property type="match status" value="1"/>
</dbReference>
<evidence type="ECO:0000259" key="7">
    <source>
        <dbReference type="Pfam" id="PF25919"/>
    </source>
</evidence>
<evidence type="ECO:0000259" key="5">
    <source>
        <dbReference type="Pfam" id="PF19335"/>
    </source>
</evidence>
<dbReference type="InterPro" id="IPR006143">
    <property type="entry name" value="RND_pump_MFP"/>
</dbReference>
<feature type="domain" description="Heavy metal binding" evidence="5">
    <location>
        <begin position="80"/>
        <end position="106"/>
    </location>
</feature>
<dbReference type="GO" id="GO:0022857">
    <property type="term" value="F:transmembrane transporter activity"/>
    <property type="evidence" value="ECO:0007669"/>
    <property type="project" value="InterPro"/>
</dbReference>
<evidence type="ECO:0000259" key="8">
    <source>
        <dbReference type="Pfam" id="PF25954"/>
    </source>
</evidence>
<dbReference type="InterPro" id="IPR051909">
    <property type="entry name" value="MFP_Cation_Efflux"/>
</dbReference>
<dbReference type="GO" id="GO:0046914">
    <property type="term" value="F:transition metal ion binding"/>
    <property type="evidence" value="ECO:0007669"/>
    <property type="project" value="TreeGrafter"/>
</dbReference>
<feature type="domain" description="CusB-like barrel-sandwich hybrid" evidence="7">
    <location>
        <begin position="165"/>
        <end position="281"/>
    </location>
</feature>
<evidence type="ECO:0000259" key="9">
    <source>
        <dbReference type="Pfam" id="PF25975"/>
    </source>
</evidence>
<dbReference type="AlphaFoldDB" id="A0A6T9Y1P7"/>
<dbReference type="PANTHER" id="PTHR30097">
    <property type="entry name" value="CATION EFFLUX SYSTEM PROTEIN CUSB"/>
    <property type="match status" value="1"/>
</dbReference>
<proteinExistence type="inferred from homology"/>
<dbReference type="GO" id="GO:0030288">
    <property type="term" value="C:outer membrane-bounded periplasmic space"/>
    <property type="evidence" value="ECO:0007669"/>
    <property type="project" value="TreeGrafter"/>
</dbReference>
<dbReference type="Gene3D" id="2.40.50.320">
    <property type="entry name" value="Copper binding periplasmic protein CusF"/>
    <property type="match status" value="1"/>
</dbReference>
<name>A0A6T9Y1P7_ALTMA</name>
<dbReference type="Pfam" id="PF25919">
    <property type="entry name" value="BSH_CusB"/>
    <property type="match status" value="1"/>
</dbReference>
<dbReference type="InterPro" id="IPR045800">
    <property type="entry name" value="HMBD"/>
</dbReference>
<reference evidence="10 11" key="1">
    <citation type="submission" date="2020-06" db="EMBL/GenBank/DDBJ databases">
        <authorList>
            <person name="Duchaud E."/>
        </authorList>
    </citation>
    <scope>NUCLEOTIDE SEQUENCE [LARGE SCALE GENOMIC DNA]</scope>
    <source>
        <strain evidence="10">Alteromonas fortis</strain>
    </source>
</reference>
<keyword evidence="2" id="KW-0813">Transport</keyword>
<dbReference type="InterPro" id="IPR058649">
    <property type="entry name" value="CzcB_C"/>
</dbReference>
<evidence type="ECO:0000313" key="10">
    <source>
        <dbReference type="EMBL" id="CAB9495002.1"/>
    </source>
</evidence>
<keyword evidence="4" id="KW-0812">Transmembrane</keyword>
<keyword evidence="4" id="KW-1133">Transmembrane helix</keyword>
<sequence length="598" mass="65230">MTSSTHPTPNTKSTLIRGLLIGLLFGGLLAFGLASLLLSDSSKHGNGESAHSGVNTHSGVSAHSDKSAHSDETDNKAPLYWVAPMDDSYRRDKPGKSPMGMDLVPVYATEEAKLAQSNERTPGTLMIPPNVQHNIGVKVAPVTIGTLQQTVTAVGNVAYDEDSIVHIHPRVSGWVDRLFIKSQGEQVEKEQALYTLYSPELVSAQEEYVLALKRGDARLIDGAAERLRTLGLSKSVIEALQKTRRVTQTVTFNAPQSGVVEALNIREGFYVQPGTTLMSIAQLDTVWVIAEVPEKYAQIIAPHNSAVVTLDEMDHGSDAKWESHVEYIYPSLSETTRTLKVRIPLNNNNHTLKPNMFAHVGIKPTQRKTALLVPRSAVIRTAEGAKVVLSDGDGNFKSVRVRLGQSDSTHFEVVEGLLPEDDVVVSAQFLIDSESSKSSDFKRMKAPDHQATTTGTIEAIELPADTETNGASNNAKLVIARGPIEKWGRGPATMSFAVSKHIDLSQFSEGDNIMFTFVTGEEFTVINMRTHSEHAMDKGMVHDSGHSNHKHDAGNLKGNGEQSDAHESSVHKSMAHKSMVHKSAEQKSINHKEHMHHD</sequence>
<evidence type="ECO:0000313" key="11">
    <source>
        <dbReference type="Proteomes" id="UP000509458"/>
    </source>
</evidence>